<dbReference type="SMART" id="SM00046">
    <property type="entry name" value="DAGKc"/>
    <property type="match status" value="1"/>
</dbReference>
<dbReference type="InterPro" id="IPR001206">
    <property type="entry name" value="Diacylglycerol_kinase_cat_dom"/>
</dbReference>
<gene>
    <name evidence="2" type="ORF">F0Q34_09190</name>
</gene>
<name>A0A5B2TGT1_9PROT</name>
<dbReference type="Pfam" id="PF00781">
    <property type="entry name" value="DAGK_cat"/>
    <property type="match status" value="1"/>
</dbReference>
<dbReference type="PROSITE" id="PS50146">
    <property type="entry name" value="DAGK"/>
    <property type="match status" value="1"/>
</dbReference>
<evidence type="ECO:0000313" key="3">
    <source>
        <dbReference type="Proteomes" id="UP000322110"/>
    </source>
</evidence>
<dbReference type="GO" id="GO:0016301">
    <property type="term" value="F:kinase activity"/>
    <property type="evidence" value="ECO:0007669"/>
    <property type="project" value="InterPro"/>
</dbReference>
<dbReference type="InterPro" id="IPR017438">
    <property type="entry name" value="ATP-NAD_kinase_N"/>
</dbReference>
<sequence length="291" mass="30417">MRAILILNPKSGDADHTPEHVADALRQGGFIVEPHLTVPENWSDALREPTELVVVAGGDGTVAQVALTLPPDAPPLAVLPFGTANNLAGAVGGWADAAALAEGWREGSHRGLDLADADGPWGKQRIVEAAGFGAFAHGVRRADRIGIKGVDKGRAAFRESLASAPVLRLSLQVDGAATEVETLLLEVSTMPGFGPQLRLAPCIAPGDGRLAVVTLAPACRAAMLDWLEQPESGPPPCDCRPAQHVAFNWPGGPIRLDDEPLSPDLGGPVRIGANGARVRVLSPPHSRRWNA</sequence>
<protein>
    <recommendedName>
        <fullName evidence="1">DAGKc domain-containing protein</fullName>
    </recommendedName>
</protein>
<dbReference type="Proteomes" id="UP000322110">
    <property type="component" value="Unassembled WGS sequence"/>
</dbReference>
<evidence type="ECO:0000313" key="2">
    <source>
        <dbReference type="EMBL" id="KAA2213409.1"/>
    </source>
</evidence>
<organism evidence="2 3">
    <name type="scientific">Teichococcus oryzae</name>
    <dbReference type="NCBI Taxonomy" id="1608942"/>
    <lineage>
        <taxon>Bacteria</taxon>
        <taxon>Pseudomonadati</taxon>
        <taxon>Pseudomonadota</taxon>
        <taxon>Alphaproteobacteria</taxon>
        <taxon>Acetobacterales</taxon>
        <taxon>Roseomonadaceae</taxon>
        <taxon>Roseomonas</taxon>
    </lineage>
</organism>
<feature type="domain" description="DAGKc" evidence="1">
    <location>
        <begin position="1"/>
        <end position="122"/>
    </location>
</feature>
<evidence type="ECO:0000259" key="1">
    <source>
        <dbReference type="PROSITE" id="PS50146"/>
    </source>
</evidence>
<reference evidence="2 3" key="1">
    <citation type="journal article" date="2015" name="Int. J. Syst. Evol. Microbiol.">
        <title>Roseomonas oryzae sp. nov., isolated from paddy rhizosphere soil.</title>
        <authorList>
            <person name="Ramaprasad E.V."/>
            <person name="Sasikala Ch."/>
            <person name="Ramana Ch.V."/>
        </authorList>
    </citation>
    <scope>NUCLEOTIDE SEQUENCE [LARGE SCALE GENOMIC DNA]</scope>
    <source>
        <strain evidence="2 3">KCTC 42542</strain>
    </source>
</reference>
<proteinExistence type="predicted"/>
<dbReference type="AlphaFoldDB" id="A0A5B2TGT1"/>
<dbReference type="Gene3D" id="3.40.50.10330">
    <property type="entry name" value="Probable inorganic polyphosphate/atp-NAD kinase, domain 1"/>
    <property type="match status" value="1"/>
</dbReference>
<dbReference type="EMBL" id="VUKA01000003">
    <property type="protein sequence ID" value="KAA2213409.1"/>
    <property type="molecule type" value="Genomic_DNA"/>
</dbReference>
<comment type="caution">
    <text evidence="2">The sequence shown here is derived from an EMBL/GenBank/DDBJ whole genome shotgun (WGS) entry which is preliminary data.</text>
</comment>
<dbReference type="Gene3D" id="2.60.200.40">
    <property type="match status" value="1"/>
</dbReference>
<keyword evidence="3" id="KW-1185">Reference proteome</keyword>
<dbReference type="OrthoDB" id="142078at2"/>
<dbReference type="InterPro" id="IPR016064">
    <property type="entry name" value="NAD/diacylglycerol_kinase_sf"/>
</dbReference>
<dbReference type="RefSeq" id="WP_149811913.1">
    <property type="nucleotide sequence ID" value="NZ_VUKA01000003.1"/>
</dbReference>
<dbReference type="SUPFAM" id="SSF111331">
    <property type="entry name" value="NAD kinase/diacylglycerol kinase-like"/>
    <property type="match status" value="1"/>
</dbReference>
<accession>A0A5B2TGT1</accession>